<feature type="transmembrane region" description="Helical" evidence="1">
    <location>
        <begin position="6"/>
        <end position="23"/>
    </location>
</feature>
<evidence type="ECO:0000313" key="2">
    <source>
        <dbReference type="EMBL" id="CUU89670.1"/>
    </source>
</evidence>
<proteinExistence type="predicted"/>
<protein>
    <submittedName>
        <fullName evidence="2">Uncharacterized protein</fullName>
    </submittedName>
</protein>
<gene>
    <name evidence="2" type="ORF">ERS739220_02014</name>
</gene>
<sequence length="31" mass="3436">MIINGIILVTASLVAIGFCLWYVKKILVTEN</sequence>
<keyword evidence="1" id="KW-0472">Membrane</keyword>
<keyword evidence="1" id="KW-0812">Transmembrane</keyword>
<evidence type="ECO:0000256" key="1">
    <source>
        <dbReference type="SAM" id="Phobius"/>
    </source>
</evidence>
<keyword evidence="1" id="KW-1133">Transmembrane helix</keyword>
<comment type="caution">
    <text evidence="2">The sequence shown here is derived from an EMBL/GenBank/DDBJ whole genome shotgun (WGS) entry which is preliminary data.</text>
</comment>
<dbReference type="AlphaFoldDB" id="A0A9W5EZK0"/>
<dbReference type="Proteomes" id="UP000052257">
    <property type="component" value="Unassembled WGS sequence"/>
</dbReference>
<dbReference type="EMBL" id="FAUW01000008">
    <property type="protein sequence ID" value="CUU89670.1"/>
    <property type="molecule type" value="Genomic_DNA"/>
</dbReference>
<accession>A0A9W5EZK0</accession>
<name>A0A9W5EZK0_CAMHY</name>
<organism evidence="2 3">
    <name type="scientific">Campylobacter hyointestinalis subsp. hyointestinalis</name>
    <dbReference type="NCBI Taxonomy" id="91352"/>
    <lineage>
        <taxon>Bacteria</taxon>
        <taxon>Pseudomonadati</taxon>
        <taxon>Campylobacterota</taxon>
        <taxon>Epsilonproteobacteria</taxon>
        <taxon>Campylobacterales</taxon>
        <taxon>Campylobacteraceae</taxon>
        <taxon>Campylobacter</taxon>
    </lineage>
</organism>
<reference evidence="2 3" key="1">
    <citation type="submission" date="2015-11" db="EMBL/GenBank/DDBJ databases">
        <authorList>
            <consortium name="Pathogen Informatics"/>
        </authorList>
    </citation>
    <scope>NUCLEOTIDE SEQUENCE [LARGE SCALE GENOMIC DNA]</scope>
    <source>
        <strain evidence="2 3">006A-0191</strain>
    </source>
</reference>
<evidence type="ECO:0000313" key="3">
    <source>
        <dbReference type="Proteomes" id="UP000052257"/>
    </source>
</evidence>